<dbReference type="GeneTree" id="ENSGT01140000283796"/>
<organism evidence="2 3">
    <name type="scientific">Hucho hucho</name>
    <name type="common">huchen</name>
    <dbReference type="NCBI Taxonomy" id="62062"/>
    <lineage>
        <taxon>Eukaryota</taxon>
        <taxon>Metazoa</taxon>
        <taxon>Chordata</taxon>
        <taxon>Craniata</taxon>
        <taxon>Vertebrata</taxon>
        <taxon>Euteleostomi</taxon>
        <taxon>Actinopterygii</taxon>
        <taxon>Neopterygii</taxon>
        <taxon>Teleostei</taxon>
        <taxon>Protacanthopterygii</taxon>
        <taxon>Salmoniformes</taxon>
        <taxon>Salmonidae</taxon>
        <taxon>Salmoninae</taxon>
        <taxon>Hucho</taxon>
    </lineage>
</organism>
<feature type="compositionally biased region" description="Polar residues" evidence="1">
    <location>
        <begin position="73"/>
        <end position="96"/>
    </location>
</feature>
<name>A0A4W5K7Q0_9TELE</name>
<dbReference type="STRING" id="62062.ENSHHUP00000008051"/>
<dbReference type="Ensembl" id="ENSHHUT00000008295.1">
    <property type="protein sequence ID" value="ENSHHUP00000008051.1"/>
    <property type="gene ID" value="ENSHHUG00000004949.1"/>
</dbReference>
<feature type="region of interest" description="Disordered" evidence="1">
    <location>
        <begin position="66"/>
        <end position="96"/>
    </location>
</feature>
<proteinExistence type="predicted"/>
<evidence type="ECO:0000313" key="3">
    <source>
        <dbReference type="Proteomes" id="UP000314982"/>
    </source>
</evidence>
<protein>
    <submittedName>
        <fullName evidence="2">Uncharacterized protein</fullName>
    </submittedName>
</protein>
<sequence length="121" mass="13389">MLHSKVLLSDFLIQHPLTLYLLQSVVMEDGKPDLLLVKVETIEDEPESIDLLSGLKMGEQGGWLEANRGGDNFTEQARTSRPATETDSGTQKHPNLVSMTTDWLRPGRGLDLVCGDREVSV</sequence>
<evidence type="ECO:0000313" key="2">
    <source>
        <dbReference type="Ensembl" id="ENSHHUP00000008051.1"/>
    </source>
</evidence>
<keyword evidence="3" id="KW-1185">Reference proteome</keyword>
<reference evidence="2" key="3">
    <citation type="submission" date="2025-09" db="UniProtKB">
        <authorList>
            <consortium name="Ensembl"/>
        </authorList>
    </citation>
    <scope>IDENTIFICATION</scope>
</reference>
<reference evidence="3" key="1">
    <citation type="submission" date="2018-06" db="EMBL/GenBank/DDBJ databases">
        <title>Genome assembly of Danube salmon.</title>
        <authorList>
            <person name="Macqueen D.J."/>
            <person name="Gundappa M.K."/>
        </authorList>
    </citation>
    <scope>NUCLEOTIDE SEQUENCE [LARGE SCALE GENOMIC DNA]</scope>
</reference>
<evidence type="ECO:0000256" key="1">
    <source>
        <dbReference type="SAM" id="MobiDB-lite"/>
    </source>
</evidence>
<reference evidence="2" key="2">
    <citation type="submission" date="2025-08" db="UniProtKB">
        <authorList>
            <consortium name="Ensembl"/>
        </authorList>
    </citation>
    <scope>IDENTIFICATION</scope>
</reference>
<dbReference type="Proteomes" id="UP000314982">
    <property type="component" value="Unassembled WGS sequence"/>
</dbReference>
<accession>A0A4W5K7Q0</accession>
<dbReference type="AlphaFoldDB" id="A0A4W5K7Q0"/>